<evidence type="ECO:0000259" key="1">
    <source>
        <dbReference type="Pfam" id="PF10124"/>
    </source>
</evidence>
<organism evidence="2 3">
    <name type="scientific">Tabrizicola oligotrophica</name>
    <dbReference type="NCBI Taxonomy" id="2710650"/>
    <lineage>
        <taxon>Bacteria</taxon>
        <taxon>Pseudomonadati</taxon>
        <taxon>Pseudomonadota</taxon>
        <taxon>Alphaproteobacteria</taxon>
        <taxon>Rhodobacterales</taxon>
        <taxon>Paracoccaceae</taxon>
        <taxon>Tabrizicola</taxon>
    </lineage>
</organism>
<evidence type="ECO:0000313" key="2">
    <source>
        <dbReference type="EMBL" id="NEY89323.1"/>
    </source>
</evidence>
<dbReference type="InterPro" id="IPR018774">
    <property type="entry name" value="Phage_Mu_GpT"/>
</dbReference>
<accession>A0A6M0QRP6</accession>
<feature type="domain" description="Bacteriophage Mu GpT" evidence="1">
    <location>
        <begin position="1"/>
        <end position="192"/>
    </location>
</feature>
<dbReference type="AlphaFoldDB" id="A0A6M0QRP6"/>
<protein>
    <recommendedName>
        <fullName evidence="1">Bacteriophage Mu GpT domain-containing protein</fullName>
    </recommendedName>
</protein>
<sequence length="192" mass="21103">MGQAAKRHPDELIFDLLARGFASPCYDGQNFFDTDHPVKDAEGNDTTVANTDGGTGDAWFLLDTSRGVRPMIWQERDGYEFQQLTRPEDEHVFIHDKYLYGLRARVNAGFGLWQLAWGSKQALNSTNYATARAAMMGFTADGGRKLGIVPNVLVVPPSLEEAALHLVNTETKDGGGSNPWKGTAKVIVTPYL</sequence>
<keyword evidence="3" id="KW-1185">Reference proteome</keyword>
<dbReference type="Pfam" id="PF10124">
    <property type="entry name" value="Mu-like_gpT"/>
    <property type="match status" value="1"/>
</dbReference>
<gene>
    <name evidence="2" type="ORF">G4Z14_03355</name>
</gene>
<dbReference type="EMBL" id="JAAIVJ010000001">
    <property type="protein sequence ID" value="NEY89323.1"/>
    <property type="molecule type" value="Genomic_DNA"/>
</dbReference>
<dbReference type="Proteomes" id="UP000477782">
    <property type="component" value="Unassembled WGS sequence"/>
</dbReference>
<evidence type="ECO:0000313" key="3">
    <source>
        <dbReference type="Proteomes" id="UP000477782"/>
    </source>
</evidence>
<dbReference type="RefSeq" id="WP_164623326.1">
    <property type="nucleotide sequence ID" value="NZ_JAAIVJ010000001.1"/>
</dbReference>
<name>A0A6M0QRP6_9RHOB</name>
<reference evidence="2 3" key="1">
    <citation type="submission" date="2020-02" db="EMBL/GenBank/DDBJ databases">
        <authorList>
            <person name="Chen W.-M."/>
        </authorList>
    </citation>
    <scope>NUCLEOTIDE SEQUENCE [LARGE SCALE GENOMIC DNA]</scope>
    <source>
        <strain evidence="2 3">KMS-5</strain>
    </source>
</reference>
<proteinExistence type="predicted"/>
<comment type="caution">
    <text evidence="2">The sequence shown here is derived from an EMBL/GenBank/DDBJ whole genome shotgun (WGS) entry which is preliminary data.</text>
</comment>